<dbReference type="GO" id="GO:0019290">
    <property type="term" value="P:siderophore biosynthetic process"/>
    <property type="evidence" value="ECO:0007669"/>
    <property type="project" value="InterPro"/>
</dbReference>
<evidence type="ECO:0000259" key="2">
    <source>
        <dbReference type="SMART" id="SM01006"/>
    </source>
</evidence>
<sequence length="473" mass="52943">MATNSTCASPEVSLSSLSPDETILRLPHPYQTDYNLHRATTPGPPPRKELADIPLYRIREKVGSAKAPTPCKLDNARLLFSEPTHLKSSELPPAANNSAWARARRSPCSFVVWDGPEALPSPAQAWLLLYVFFTLRPGNESIRLELRGPGAATLAQQLIDLLLATSQAPPSGTAESQTSHSGLDEALVVARQGTFWQGAGSPFGPRPVWLPEGTPRSLRSSSGPSPSYPIAPLHHTITVASAGDPQDPHRYQQSYHPIRPAKPAPGALIYSRWIPHIKETFSMVVLDWENEEHLGLLHGWMNDPRVSQGWHEEGTLEHHRQYLRTIHDDPHQMAVLARWDDTFFGYFEFYWAKEDRLGGYYDAGDFDRGRHALVGDVRFRGPHRVSGWWSSQIHYLFLDDPRTMYVVGQPKISDPTSSLYDLIHGFRIDRFIDLPHKRSTVNGCPRGKFFQLCPMAEQEKAVGGLQLVLGPKL</sequence>
<name>A0A9P8SI63_9HYPO</name>
<dbReference type="RefSeq" id="XP_044720382.1">
    <property type="nucleotide sequence ID" value="XM_044863850.1"/>
</dbReference>
<proteinExistence type="inferred from homology"/>
<dbReference type="GO" id="GO:0016410">
    <property type="term" value="F:N-acyltransferase activity"/>
    <property type="evidence" value="ECO:0007669"/>
    <property type="project" value="TreeGrafter"/>
</dbReference>
<dbReference type="AlphaFoldDB" id="A0A9P8SI63"/>
<dbReference type="InterPro" id="IPR019432">
    <property type="entry name" value="Acyltransferase_MbtK/IucB-like"/>
</dbReference>
<dbReference type="EMBL" id="JAIZPD010000005">
    <property type="protein sequence ID" value="KAH0962869.1"/>
    <property type="molecule type" value="Genomic_DNA"/>
</dbReference>
<evidence type="ECO:0000256" key="1">
    <source>
        <dbReference type="ARBA" id="ARBA00009893"/>
    </source>
</evidence>
<comment type="similarity">
    <text evidence="1">Belongs to the lysine N-acyltransferase MbtK family.</text>
</comment>
<protein>
    <submittedName>
        <fullName evidence="3">Acetyltransferase (GNAT) domain-containing protein</fullName>
    </submittedName>
</protein>
<evidence type="ECO:0000313" key="3">
    <source>
        <dbReference type="EMBL" id="KAH0962869.1"/>
    </source>
</evidence>
<dbReference type="Pfam" id="PF13523">
    <property type="entry name" value="Acetyltransf_8"/>
    <property type="match status" value="1"/>
</dbReference>
<keyword evidence="4" id="KW-1185">Reference proteome</keyword>
<dbReference type="GeneID" id="68354508"/>
<dbReference type="Proteomes" id="UP000824596">
    <property type="component" value="Unassembled WGS sequence"/>
</dbReference>
<reference evidence="3" key="1">
    <citation type="submission" date="2021-09" db="EMBL/GenBank/DDBJ databases">
        <title>A high-quality genome of the endoparasitic fungus Hirsutella rhossiliensis with a comparison of Hirsutella genomes reveals transposable elements contributing to genome size variation.</title>
        <authorList>
            <person name="Lin R."/>
            <person name="Jiao Y."/>
            <person name="Sun X."/>
            <person name="Ling J."/>
            <person name="Xie B."/>
            <person name="Cheng X."/>
        </authorList>
    </citation>
    <scope>NUCLEOTIDE SEQUENCE</scope>
    <source>
        <strain evidence="3">HR02</strain>
    </source>
</reference>
<dbReference type="PANTHER" id="PTHR31438">
    <property type="entry name" value="LYSINE N-ACYLTRANSFERASE C17G9.06C-RELATED"/>
    <property type="match status" value="1"/>
</dbReference>
<accession>A0A9P8SI63</accession>
<evidence type="ECO:0000313" key="4">
    <source>
        <dbReference type="Proteomes" id="UP000824596"/>
    </source>
</evidence>
<dbReference type="PANTHER" id="PTHR31438:SF7">
    <property type="entry name" value="ACYLTRANSFERASE MBTK_IUCB-LIKE CONSERVED DOMAIN-CONTAINING PROTEIN"/>
    <property type="match status" value="1"/>
</dbReference>
<gene>
    <name evidence="3" type="ORF">HRG_05379</name>
</gene>
<dbReference type="SMART" id="SM01006">
    <property type="entry name" value="AlcB"/>
    <property type="match status" value="1"/>
</dbReference>
<dbReference type="Gene3D" id="3.40.630.30">
    <property type="match status" value="1"/>
</dbReference>
<organism evidence="3 4">
    <name type="scientific">Hirsutella rhossiliensis</name>
    <dbReference type="NCBI Taxonomy" id="111463"/>
    <lineage>
        <taxon>Eukaryota</taxon>
        <taxon>Fungi</taxon>
        <taxon>Dikarya</taxon>
        <taxon>Ascomycota</taxon>
        <taxon>Pezizomycotina</taxon>
        <taxon>Sordariomycetes</taxon>
        <taxon>Hypocreomycetidae</taxon>
        <taxon>Hypocreales</taxon>
        <taxon>Ophiocordycipitaceae</taxon>
        <taxon>Hirsutella</taxon>
    </lineage>
</organism>
<dbReference type="SUPFAM" id="SSF55729">
    <property type="entry name" value="Acyl-CoA N-acyltransferases (Nat)"/>
    <property type="match status" value="1"/>
</dbReference>
<dbReference type="InterPro" id="IPR016181">
    <property type="entry name" value="Acyl_CoA_acyltransferase"/>
</dbReference>
<dbReference type="OrthoDB" id="4250781at2759"/>
<feature type="domain" description="Acyltransferase MbtK/IucB-like conserved" evidence="2">
    <location>
        <begin position="284"/>
        <end position="333"/>
    </location>
</feature>
<comment type="caution">
    <text evidence="3">The sequence shown here is derived from an EMBL/GenBank/DDBJ whole genome shotgun (WGS) entry which is preliminary data.</text>
</comment>